<name>A0A6J4GAL8_9FLAO</name>
<sequence>MDKSNNTGIFLHTAILLFLSTLFFSCDTEYVDKINDIPGDVIKVPGYTQIESFTFKDAENNAISAAITEENILFIWSSYMAIPETIKPEIVLGTEATISPALGAEVPFKDGTVYTVTSKAGTTKKYTIKIDIRQKEPKSWTYNNGDFLNKGFLQRMINNESGNGIDNLWLSLKDTRVYFVAAADQKTEYTAEIAYLGVGGLPLFPNYGVYYFLPENMPEGKYDMRIKNGAFILQNTSVDNRFKVEVAEPDYFSVERYGSPVEKQIGETFELRGGMMNTITAAVVYNNKTKTQTYPLEIVSITPYRAVLKVPTGVPAGLYDRIKFTTIDGSSILSYTVTVK</sequence>
<dbReference type="EMBL" id="CADCSU010000039">
    <property type="protein sequence ID" value="CAA9195345.1"/>
    <property type="molecule type" value="Genomic_DNA"/>
</dbReference>
<dbReference type="AlphaFoldDB" id="A0A6J4GAL8"/>
<dbReference type="Proteomes" id="UP000479938">
    <property type="component" value="Unassembled WGS sequence"/>
</dbReference>
<accession>A0A6J4GAL8</accession>
<dbReference type="Gene3D" id="2.60.40.2340">
    <property type="match status" value="1"/>
</dbReference>
<keyword evidence="2" id="KW-1185">Reference proteome</keyword>
<evidence type="ECO:0000313" key="1">
    <source>
        <dbReference type="EMBL" id="CAA9195345.1"/>
    </source>
</evidence>
<dbReference type="RefSeq" id="WP_173969360.1">
    <property type="nucleotide sequence ID" value="NZ_CADCSU010000039.1"/>
</dbReference>
<gene>
    <name evidence="1" type="ORF">FLA105534_00604</name>
</gene>
<evidence type="ECO:0000313" key="2">
    <source>
        <dbReference type="Proteomes" id="UP000479938"/>
    </source>
</evidence>
<evidence type="ECO:0008006" key="3">
    <source>
        <dbReference type="Google" id="ProtNLM"/>
    </source>
</evidence>
<dbReference type="PROSITE" id="PS51257">
    <property type="entry name" value="PROKAR_LIPOPROTEIN"/>
    <property type="match status" value="1"/>
</dbReference>
<organism evidence="1 2">
    <name type="scientific">Flavobacterium bizetiae</name>
    <dbReference type="NCBI Taxonomy" id="2704140"/>
    <lineage>
        <taxon>Bacteria</taxon>
        <taxon>Pseudomonadati</taxon>
        <taxon>Bacteroidota</taxon>
        <taxon>Flavobacteriia</taxon>
        <taxon>Flavobacteriales</taxon>
        <taxon>Flavobacteriaceae</taxon>
        <taxon>Flavobacterium</taxon>
    </lineage>
</organism>
<proteinExistence type="predicted"/>
<protein>
    <recommendedName>
        <fullName evidence="3">DUF5018 domain-containing protein</fullName>
    </recommendedName>
</protein>
<reference evidence="1 2" key="1">
    <citation type="submission" date="2020-02" db="EMBL/GenBank/DDBJ databases">
        <authorList>
            <person name="Criscuolo A."/>
        </authorList>
    </citation>
    <scope>NUCLEOTIDE SEQUENCE [LARGE SCALE GENOMIC DNA]</scope>
    <source>
        <strain evidence="1">CIP105534</strain>
    </source>
</reference>